<feature type="transmembrane region" description="Helical" evidence="6">
    <location>
        <begin position="132"/>
        <end position="152"/>
    </location>
</feature>
<dbReference type="PROSITE" id="PS50850">
    <property type="entry name" value="MFS"/>
    <property type="match status" value="1"/>
</dbReference>
<dbReference type="PANTHER" id="PTHR23530">
    <property type="entry name" value="TRANSPORT PROTEIN-RELATED"/>
    <property type="match status" value="1"/>
</dbReference>
<dbReference type="EMBL" id="JAMRYU010000001">
    <property type="protein sequence ID" value="MDC4238916.1"/>
    <property type="molecule type" value="Genomic_DNA"/>
</dbReference>
<dbReference type="GO" id="GO:0022857">
    <property type="term" value="F:transmembrane transporter activity"/>
    <property type="evidence" value="ECO:0007669"/>
    <property type="project" value="InterPro"/>
</dbReference>
<evidence type="ECO:0000256" key="4">
    <source>
        <dbReference type="ARBA" id="ARBA00022989"/>
    </source>
</evidence>
<evidence type="ECO:0000313" key="9">
    <source>
        <dbReference type="Proteomes" id="UP001141183"/>
    </source>
</evidence>
<keyword evidence="5 6" id="KW-0472">Membrane</keyword>
<dbReference type="Proteomes" id="UP001141183">
    <property type="component" value="Unassembled WGS sequence"/>
</dbReference>
<dbReference type="AlphaFoldDB" id="A0A9X3XIF2"/>
<dbReference type="InterPro" id="IPR036259">
    <property type="entry name" value="MFS_trans_sf"/>
</dbReference>
<feature type="transmembrane region" description="Helical" evidence="6">
    <location>
        <begin position="99"/>
        <end position="120"/>
    </location>
</feature>
<keyword evidence="3 6" id="KW-0812">Transmembrane</keyword>
<dbReference type="CDD" id="cd06174">
    <property type="entry name" value="MFS"/>
    <property type="match status" value="1"/>
</dbReference>
<feature type="transmembrane region" description="Helical" evidence="6">
    <location>
        <begin position="7"/>
        <end position="25"/>
    </location>
</feature>
<dbReference type="GO" id="GO:0005886">
    <property type="term" value="C:plasma membrane"/>
    <property type="evidence" value="ECO:0007669"/>
    <property type="project" value="UniProtKB-SubCell"/>
</dbReference>
<feature type="transmembrane region" description="Helical" evidence="6">
    <location>
        <begin position="203"/>
        <end position="224"/>
    </location>
</feature>
<dbReference type="InterPro" id="IPR053160">
    <property type="entry name" value="MFS_DHA3_Transporter"/>
</dbReference>
<gene>
    <name evidence="8" type="ORF">NE398_01870</name>
</gene>
<feature type="transmembrane region" description="Helical" evidence="6">
    <location>
        <begin position="291"/>
        <end position="311"/>
    </location>
</feature>
<evidence type="ECO:0000256" key="3">
    <source>
        <dbReference type="ARBA" id="ARBA00022692"/>
    </source>
</evidence>
<dbReference type="InterPro" id="IPR020846">
    <property type="entry name" value="MFS_dom"/>
</dbReference>
<feature type="transmembrane region" description="Helical" evidence="6">
    <location>
        <begin position="37"/>
        <end position="60"/>
    </location>
</feature>
<reference evidence="8" key="1">
    <citation type="submission" date="2022-05" db="EMBL/GenBank/DDBJ databases">
        <title>Draft genome sequence of Clostridium tertium strain CP3 isolated from Peru.</title>
        <authorList>
            <person name="Hurtado R."/>
            <person name="Lima L."/>
            <person name="Sousa T."/>
            <person name="Jaiswal A.K."/>
            <person name="Tiwari S."/>
            <person name="Maturrano L."/>
            <person name="Brenig B."/>
            <person name="Azevedo V."/>
        </authorList>
    </citation>
    <scope>NUCLEOTIDE SEQUENCE</scope>
    <source>
        <strain evidence="8">CP3</strain>
    </source>
</reference>
<comment type="caution">
    <text evidence="8">The sequence shown here is derived from an EMBL/GenBank/DDBJ whole genome shotgun (WGS) entry which is preliminary data.</text>
</comment>
<evidence type="ECO:0000256" key="1">
    <source>
        <dbReference type="ARBA" id="ARBA00004651"/>
    </source>
</evidence>
<keyword evidence="9" id="KW-1185">Reference proteome</keyword>
<dbReference type="RefSeq" id="WP_272470022.1">
    <property type="nucleotide sequence ID" value="NZ_JAMRYU010000001.1"/>
</dbReference>
<feature type="transmembrane region" description="Helical" evidence="6">
    <location>
        <begin position="323"/>
        <end position="341"/>
    </location>
</feature>
<dbReference type="InterPro" id="IPR011701">
    <property type="entry name" value="MFS"/>
</dbReference>
<accession>A0A9X3XIF2</accession>
<feature type="transmembrane region" description="Helical" evidence="6">
    <location>
        <begin position="164"/>
        <end position="182"/>
    </location>
</feature>
<dbReference type="SUPFAM" id="SSF103473">
    <property type="entry name" value="MFS general substrate transporter"/>
    <property type="match status" value="1"/>
</dbReference>
<dbReference type="Gene3D" id="1.20.1250.20">
    <property type="entry name" value="MFS general substrate transporter like domains"/>
    <property type="match status" value="1"/>
</dbReference>
<feature type="transmembrane region" description="Helical" evidence="6">
    <location>
        <begin position="269"/>
        <end position="285"/>
    </location>
</feature>
<organism evidence="8 9">
    <name type="scientific">Clostridium tertium</name>
    <dbReference type="NCBI Taxonomy" id="1559"/>
    <lineage>
        <taxon>Bacteria</taxon>
        <taxon>Bacillati</taxon>
        <taxon>Bacillota</taxon>
        <taxon>Clostridia</taxon>
        <taxon>Eubacteriales</taxon>
        <taxon>Clostridiaceae</taxon>
        <taxon>Clostridium</taxon>
    </lineage>
</organism>
<protein>
    <submittedName>
        <fullName evidence="8">MFS transporter</fullName>
    </submittedName>
</protein>
<evidence type="ECO:0000259" key="7">
    <source>
        <dbReference type="PROSITE" id="PS50850"/>
    </source>
</evidence>
<feature type="domain" description="Major facilitator superfamily (MFS) profile" evidence="7">
    <location>
        <begin position="1"/>
        <end position="379"/>
    </location>
</feature>
<keyword evidence="2" id="KW-0813">Transport</keyword>
<evidence type="ECO:0000313" key="8">
    <source>
        <dbReference type="EMBL" id="MDC4238916.1"/>
    </source>
</evidence>
<comment type="subcellular location">
    <subcellularLocation>
        <location evidence="1">Cell membrane</location>
        <topology evidence="1">Multi-pass membrane protein</topology>
    </subcellularLocation>
</comment>
<evidence type="ECO:0000256" key="2">
    <source>
        <dbReference type="ARBA" id="ARBA00022448"/>
    </source>
</evidence>
<keyword evidence="4 6" id="KW-1133">Transmembrane helix</keyword>
<sequence length="383" mass="42892">MNNRRNIYLMNLIVFLQGFVFYAPIATVFRENRGISLSQIFLIESISMILIVVLEIPWGIFADKFGYKKTLIISNFIFFISKIIFFKANSFLIFLLERVLLAISISGLSGCDYSLIYLSINDEENSERIFARYEWFSTIGFLLGSIMSTYIVNISMGLTAYYTIIPYGLAFLASLFLVDVKTEIVKKESIKDNFKFVISNKSIIIFIVATSLISEVVQSITVFLNQGQYIKSGIDIKYFGVLLVAIQVMKLISVKSYKLSNILGQKKSIVFLMMVILVNSFTLIIVDSSVLSFLCITLIAISMAVMEPMIIDIKNKSIVSKNRATILSIYSMIGSIISAAINPVIGFSSNTSLGNGLIICASISLVSIILIGYFIKITDNKYK</sequence>
<evidence type="ECO:0000256" key="6">
    <source>
        <dbReference type="SAM" id="Phobius"/>
    </source>
</evidence>
<evidence type="ECO:0000256" key="5">
    <source>
        <dbReference type="ARBA" id="ARBA00023136"/>
    </source>
</evidence>
<dbReference type="PANTHER" id="PTHR23530:SF1">
    <property type="entry name" value="PERMEASE, MAJOR FACILITATOR SUPERFAMILY-RELATED"/>
    <property type="match status" value="1"/>
</dbReference>
<feature type="transmembrane region" description="Helical" evidence="6">
    <location>
        <begin position="353"/>
        <end position="375"/>
    </location>
</feature>
<dbReference type="Pfam" id="PF07690">
    <property type="entry name" value="MFS_1"/>
    <property type="match status" value="1"/>
</dbReference>
<feature type="transmembrane region" description="Helical" evidence="6">
    <location>
        <begin position="236"/>
        <end position="257"/>
    </location>
</feature>
<proteinExistence type="predicted"/>
<name>A0A9X3XIF2_9CLOT</name>
<feature type="transmembrane region" description="Helical" evidence="6">
    <location>
        <begin position="72"/>
        <end position="93"/>
    </location>
</feature>